<evidence type="ECO:0000256" key="4">
    <source>
        <dbReference type="SAM" id="SignalP"/>
    </source>
</evidence>
<dbReference type="Gene3D" id="1.25.40.10">
    <property type="entry name" value="Tetratricopeptide repeat domain"/>
    <property type="match status" value="3"/>
</dbReference>
<keyword evidence="2 3" id="KW-0802">TPR repeat</keyword>
<dbReference type="PANTHER" id="PTHR44943:SF8">
    <property type="entry name" value="TPR REPEAT-CONTAINING PROTEIN MJ0263"/>
    <property type="match status" value="1"/>
</dbReference>
<feature type="repeat" description="TPR" evidence="3">
    <location>
        <begin position="161"/>
        <end position="194"/>
    </location>
</feature>
<dbReference type="RefSeq" id="WP_092440386.1">
    <property type="nucleotide sequence ID" value="NZ_FMYP01000072.1"/>
</dbReference>
<keyword evidence="1" id="KW-0677">Repeat</keyword>
<keyword evidence="4" id="KW-0732">Signal</keyword>
<evidence type="ECO:0000313" key="5">
    <source>
        <dbReference type="EMBL" id="SDD01870.1"/>
    </source>
</evidence>
<proteinExistence type="predicted"/>
<dbReference type="Pfam" id="PF13432">
    <property type="entry name" value="TPR_16"/>
    <property type="match status" value="1"/>
</dbReference>
<organism evidence="5 6">
    <name type="scientific">Williamwhitmania taraxaci</name>
    <dbReference type="NCBI Taxonomy" id="1640674"/>
    <lineage>
        <taxon>Bacteria</taxon>
        <taxon>Pseudomonadati</taxon>
        <taxon>Bacteroidota</taxon>
        <taxon>Bacteroidia</taxon>
        <taxon>Bacteroidales</taxon>
        <taxon>Williamwhitmaniaceae</taxon>
        <taxon>Williamwhitmania</taxon>
    </lineage>
</organism>
<keyword evidence="6" id="KW-1185">Reference proteome</keyword>
<dbReference type="EMBL" id="FMYP01000072">
    <property type="protein sequence ID" value="SDD01870.1"/>
    <property type="molecule type" value="Genomic_DNA"/>
</dbReference>
<feature type="repeat" description="TPR" evidence="3">
    <location>
        <begin position="127"/>
        <end position="160"/>
    </location>
</feature>
<evidence type="ECO:0000313" key="6">
    <source>
        <dbReference type="Proteomes" id="UP000199452"/>
    </source>
</evidence>
<dbReference type="Proteomes" id="UP000199452">
    <property type="component" value="Unassembled WGS sequence"/>
</dbReference>
<protein>
    <submittedName>
        <fullName evidence="5">TPR repeat-containing protein</fullName>
    </submittedName>
</protein>
<sequence length="327" mass="35793">MKKKLFRSLTLAAAAILLSVSVATAQTAKEAVEAFNLGVNANQEKNYPVALTQFLKAIEISDQVGAEAENIKVQAEGVVPSVQFNIGMGLYNQKKMEESITAMEKAKDFAIKYKDEKTQKKVEKVIPQFYNFLGNASLRDGQNEKAIENYGKAVALDPNYAKSYLGIGLANVKLGNLEKALESFDKTIEVGTATNKMDEVKDAQVSARDNSLVKAVAEQKNENHADACKYFALALKYDDKNTDAYLGYAISANKLLKFDEAIESINKALPLVETSSESIKAGYYFHLAAAYVGKSDNASACAAYKKASFGTYKEASEYQIKEVLKCQ</sequence>
<dbReference type="Pfam" id="PF13414">
    <property type="entry name" value="TPR_11"/>
    <property type="match status" value="1"/>
</dbReference>
<feature type="signal peptide" evidence="4">
    <location>
        <begin position="1"/>
        <end position="25"/>
    </location>
</feature>
<accession>A0A1G6RB67</accession>
<dbReference type="InterPro" id="IPR051685">
    <property type="entry name" value="Ycf3/AcsC/BcsC/TPR_MFPF"/>
</dbReference>
<evidence type="ECO:0000256" key="2">
    <source>
        <dbReference type="ARBA" id="ARBA00022803"/>
    </source>
</evidence>
<dbReference type="PANTHER" id="PTHR44943">
    <property type="entry name" value="CELLULOSE SYNTHASE OPERON PROTEIN C"/>
    <property type="match status" value="1"/>
</dbReference>
<reference evidence="5 6" key="1">
    <citation type="submission" date="2016-09" db="EMBL/GenBank/DDBJ databases">
        <authorList>
            <person name="Capua I."/>
            <person name="De Benedictis P."/>
            <person name="Joannis T."/>
            <person name="Lombin L.H."/>
            <person name="Cattoli G."/>
        </authorList>
    </citation>
    <scope>NUCLEOTIDE SEQUENCE [LARGE SCALE GENOMIC DNA]</scope>
    <source>
        <strain evidence="5 6">A7P-90m</strain>
    </source>
</reference>
<dbReference type="InterPro" id="IPR011990">
    <property type="entry name" value="TPR-like_helical_dom_sf"/>
</dbReference>
<name>A0A1G6RB67_9BACT</name>
<dbReference type="InterPro" id="IPR019734">
    <property type="entry name" value="TPR_rpt"/>
</dbReference>
<evidence type="ECO:0000256" key="3">
    <source>
        <dbReference type="PROSITE-ProRule" id="PRU00339"/>
    </source>
</evidence>
<dbReference type="AlphaFoldDB" id="A0A1G6RB67"/>
<dbReference type="STRING" id="1640674.SAMN05216323_10728"/>
<dbReference type="PROSITE" id="PS50005">
    <property type="entry name" value="TPR"/>
    <property type="match status" value="2"/>
</dbReference>
<dbReference type="OrthoDB" id="9803982at2"/>
<dbReference type="SMART" id="SM00028">
    <property type="entry name" value="TPR"/>
    <property type="match status" value="5"/>
</dbReference>
<feature type="chain" id="PRO_5011758126" evidence="4">
    <location>
        <begin position="26"/>
        <end position="327"/>
    </location>
</feature>
<evidence type="ECO:0000256" key="1">
    <source>
        <dbReference type="ARBA" id="ARBA00022737"/>
    </source>
</evidence>
<dbReference type="SUPFAM" id="SSF48452">
    <property type="entry name" value="TPR-like"/>
    <property type="match status" value="1"/>
</dbReference>
<gene>
    <name evidence="5" type="ORF">SAMN05216323_10728</name>
</gene>